<name>A0ABS0CYW1_9NOCA</name>
<proteinExistence type="predicted"/>
<reference evidence="1 2" key="1">
    <citation type="submission" date="2020-10" db="EMBL/GenBank/DDBJ databases">
        <title>Identification of Nocardia species via Next-generation sequencing and recognition of intraspecies genetic diversity.</title>
        <authorList>
            <person name="Li P."/>
            <person name="Li P."/>
            <person name="Lu B."/>
        </authorList>
    </citation>
    <scope>NUCLEOTIDE SEQUENCE [LARGE SCALE GENOMIC DNA]</scope>
    <source>
        <strain evidence="1 2">BJ06-0157</strain>
    </source>
</reference>
<comment type="caution">
    <text evidence="1">The sequence shown here is derived from an EMBL/GenBank/DDBJ whole genome shotgun (WGS) entry which is preliminary data.</text>
</comment>
<organism evidence="1 2">
    <name type="scientific">Nocardia amamiensis</name>
    <dbReference type="NCBI Taxonomy" id="404578"/>
    <lineage>
        <taxon>Bacteria</taxon>
        <taxon>Bacillati</taxon>
        <taxon>Actinomycetota</taxon>
        <taxon>Actinomycetes</taxon>
        <taxon>Mycobacteriales</taxon>
        <taxon>Nocardiaceae</taxon>
        <taxon>Nocardia</taxon>
    </lineage>
</organism>
<sequence>MVATDSYRTIENPSETQLHDILADMNLSVPFVIVDRLDGPEPGDYYIQVHLDEQVDPEQGHGYIVEFRDGGPDAHFRATVSDDAPWSSAFSPAFDTVVNTVQDWAFQRGGWRTALRWERLEFDH</sequence>
<accession>A0ABS0CYW1</accession>
<evidence type="ECO:0008006" key="3">
    <source>
        <dbReference type="Google" id="ProtNLM"/>
    </source>
</evidence>
<keyword evidence="2" id="KW-1185">Reference proteome</keyword>
<evidence type="ECO:0000313" key="2">
    <source>
        <dbReference type="Proteomes" id="UP000702209"/>
    </source>
</evidence>
<protein>
    <recommendedName>
        <fullName evidence="3">Immunity protein Imm1</fullName>
    </recommendedName>
</protein>
<evidence type="ECO:0000313" key="1">
    <source>
        <dbReference type="EMBL" id="MBF6301571.1"/>
    </source>
</evidence>
<dbReference type="EMBL" id="JADLQX010000029">
    <property type="protein sequence ID" value="MBF6301571.1"/>
    <property type="molecule type" value="Genomic_DNA"/>
</dbReference>
<dbReference type="Proteomes" id="UP000702209">
    <property type="component" value="Unassembled WGS sequence"/>
</dbReference>
<gene>
    <name evidence="1" type="ORF">IU459_29130</name>
</gene>